<dbReference type="PROSITE" id="PS51186">
    <property type="entry name" value="GNAT"/>
    <property type="match status" value="1"/>
</dbReference>
<keyword evidence="3" id="KW-1185">Reference proteome</keyword>
<evidence type="ECO:0000313" key="2">
    <source>
        <dbReference type="EMBL" id="MFC0267153.1"/>
    </source>
</evidence>
<protein>
    <submittedName>
        <fullName evidence="2">GNAT family N-acetyltransferase</fullName>
        <ecNumber evidence="2">2.3.-.-</ecNumber>
    </submittedName>
</protein>
<dbReference type="Proteomes" id="UP001589814">
    <property type="component" value="Unassembled WGS sequence"/>
</dbReference>
<accession>A0ABV6G0H9</accession>
<gene>
    <name evidence="2" type="ORF">ACFFHW_03900</name>
</gene>
<dbReference type="Pfam" id="PF13420">
    <property type="entry name" value="Acetyltransf_4"/>
    <property type="match status" value="1"/>
</dbReference>
<evidence type="ECO:0000259" key="1">
    <source>
        <dbReference type="PROSITE" id="PS51186"/>
    </source>
</evidence>
<dbReference type="PANTHER" id="PTHR43072:SF8">
    <property type="entry name" value="ACYLTRANSFERASE FABY-RELATED"/>
    <property type="match status" value="1"/>
</dbReference>
<keyword evidence="2" id="KW-0808">Transferase</keyword>
<sequence length="187" mass="20338">MTANHDKPLIRAAAQEDMAAVQAIYAHHVERGLGSFEETPPDVAEMTARWRRVTGSGLPWLVATFDDAVVGYAYAGYYHSRSGWRFCLEDSVYVRQDAGGRGVGSALLAALLERCAAGPWQQMIALVGDSDNAGSIALHERLGFRRCGILQAVGFKFGRWVDVVVMQRALGRGEGPVRQPVPPEPAD</sequence>
<dbReference type="InterPro" id="IPR000182">
    <property type="entry name" value="GNAT_dom"/>
</dbReference>
<name>A0ABV6G0H9_9GAMM</name>
<keyword evidence="2" id="KW-0012">Acyltransferase</keyword>
<feature type="domain" description="N-acetyltransferase" evidence="1">
    <location>
        <begin position="8"/>
        <end position="171"/>
    </location>
</feature>
<dbReference type="PANTHER" id="PTHR43072">
    <property type="entry name" value="N-ACETYLTRANSFERASE"/>
    <property type="match status" value="1"/>
</dbReference>
<proteinExistence type="predicted"/>
<comment type="caution">
    <text evidence="2">The sequence shown here is derived from an EMBL/GenBank/DDBJ whole genome shotgun (WGS) entry which is preliminary data.</text>
</comment>
<dbReference type="CDD" id="cd04301">
    <property type="entry name" value="NAT_SF"/>
    <property type="match status" value="1"/>
</dbReference>
<evidence type="ECO:0000313" key="3">
    <source>
        <dbReference type="Proteomes" id="UP001589814"/>
    </source>
</evidence>
<dbReference type="EC" id="2.3.-.-" evidence="2"/>
<dbReference type="SUPFAM" id="SSF55729">
    <property type="entry name" value="Acyl-CoA N-acyltransferases (Nat)"/>
    <property type="match status" value="1"/>
</dbReference>
<organism evidence="2 3">
    <name type="scientific">Kushneria aurantia</name>
    <dbReference type="NCBI Taxonomy" id="504092"/>
    <lineage>
        <taxon>Bacteria</taxon>
        <taxon>Pseudomonadati</taxon>
        <taxon>Pseudomonadota</taxon>
        <taxon>Gammaproteobacteria</taxon>
        <taxon>Oceanospirillales</taxon>
        <taxon>Halomonadaceae</taxon>
        <taxon>Kushneria</taxon>
    </lineage>
</organism>
<dbReference type="EMBL" id="JBHLVX010000013">
    <property type="protein sequence ID" value="MFC0267153.1"/>
    <property type="molecule type" value="Genomic_DNA"/>
</dbReference>
<dbReference type="GO" id="GO:0016746">
    <property type="term" value="F:acyltransferase activity"/>
    <property type="evidence" value="ECO:0007669"/>
    <property type="project" value="UniProtKB-KW"/>
</dbReference>
<reference evidence="2 3" key="1">
    <citation type="submission" date="2024-09" db="EMBL/GenBank/DDBJ databases">
        <authorList>
            <person name="Sun Q."/>
            <person name="Mori K."/>
        </authorList>
    </citation>
    <scope>NUCLEOTIDE SEQUENCE [LARGE SCALE GENOMIC DNA]</scope>
    <source>
        <strain evidence="2 3">CCM 7415</strain>
    </source>
</reference>
<dbReference type="RefSeq" id="WP_033195343.1">
    <property type="nucleotide sequence ID" value="NZ_JBHLVX010000013.1"/>
</dbReference>
<dbReference type="InterPro" id="IPR016181">
    <property type="entry name" value="Acyl_CoA_acyltransferase"/>
</dbReference>
<dbReference type="Gene3D" id="3.40.630.30">
    <property type="match status" value="1"/>
</dbReference>